<keyword evidence="2 6" id="KW-0489">Methyltransferase</keyword>
<gene>
    <name evidence="6" type="ORF">A2415_00985</name>
</gene>
<comment type="similarity">
    <text evidence="1 4">Belongs to the N(4)/N(6)-methyltransferase family.</text>
</comment>
<dbReference type="InterPro" id="IPR002941">
    <property type="entry name" value="DNA_methylase_N4/N6"/>
</dbReference>
<dbReference type="GO" id="GO:0003677">
    <property type="term" value="F:DNA binding"/>
    <property type="evidence" value="ECO:0007669"/>
    <property type="project" value="InterPro"/>
</dbReference>
<reference evidence="6 7" key="1">
    <citation type="journal article" date="2016" name="Nat. Commun.">
        <title>Thousands of microbial genomes shed light on interconnected biogeochemical processes in an aquifer system.</title>
        <authorList>
            <person name="Anantharaman K."/>
            <person name="Brown C.T."/>
            <person name="Hug L.A."/>
            <person name="Sharon I."/>
            <person name="Castelle C.J."/>
            <person name="Probst A.J."/>
            <person name="Thomas B.C."/>
            <person name="Singh A."/>
            <person name="Wilkins M.J."/>
            <person name="Karaoz U."/>
            <person name="Brodie E.L."/>
            <person name="Williams K.H."/>
            <person name="Hubbard S.S."/>
            <person name="Banfield J.F."/>
        </authorList>
    </citation>
    <scope>NUCLEOTIDE SEQUENCE [LARGE SCALE GENOMIC DNA]</scope>
</reference>
<dbReference type="GO" id="GO:0032259">
    <property type="term" value="P:methylation"/>
    <property type="evidence" value="ECO:0007669"/>
    <property type="project" value="UniProtKB-KW"/>
</dbReference>
<dbReference type="PANTHER" id="PTHR13370:SF3">
    <property type="entry name" value="TRNA (GUANINE(10)-N2)-METHYLTRANSFERASE HOMOLOG"/>
    <property type="match status" value="1"/>
</dbReference>
<dbReference type="InterPro" id="IPR001091">
    <property type="entry name" value="RM_Methyltransferase"/>
</dbReference>
<dbReference type="PRINTS" id="PR00508">
    <property type="entry name" value="S21N4MTFRASE"/>
</dbReference>
<dbReference type="PROSITE" id="PS00092">
    <property type="entry name" value="N6_MTASE"/>
    <property type="match status" value="1"/>
</dbReference>
<dbReference type="InterPro" id="IPR002052">
    <property type="entry name" value="DNA_methylase_N6_adenine_CS"/>
</dbReference>
<feature type="domain" description="DNA methylase N-4/N-6" evidence="5">
    <location>
        <begin position="60"/>
        <end position="284"/>
    </location>
</feature>
<comment type="caution">
    <text evidence="6">The sequence shown here is derived from an EMBL/GenBank/DDBJ whole genome shotgun (WGS) entry which is preliminary data.</text>
</comment>
<evidence type="ECO:0000256" key="1">
    <source>
        <dbReference type="ARBA" id="ARBA00006594"/>
    </source>
</evidence>
<dbReference type="Pfam" id="PF01555">
    <property type="entry name" value="N6_N4_Mtase"/>
    <property type="match status" value="1"/>
</dbReference>
<accession>A0A1F4WLE7</accession>
<evidence type="ECO:0000256" key="3">
    <source>
        <dbReference type="ARBA" id="ARBA00022679"/>
    </source>
</evidence>
<evidence type="ECO:0000256" key="4">
    <source>
        <dbReference type="RuleBase" id="RU362026"/>
    </source>
</evidence>
<dbReference type="GO" id="GO:0008170">
    <property type="term" value="F:N-methyltransferase activity"/>
    <property type="evidence" value="ECO:0007669"/>
    <property type="project" value="InterPro"/>
</dbReference>
<dbReference type="SUPFAM" id="SSF53335">
    <property type="entry name" value="S-adenosyl-L-methionine-dependent methyltransferases"/>
    <property type="match status" value="1"/>
</dbReference>
<proteinExistence type="inferred from homology"/>
<evidence type="ECO:0000313" key="6">
    <source>
        <dbReference type="EMBL" id="OGC70230.1"/>
    </source>
</evidence>
<dbReference type="Gene3D" id="3.40.50.150">
    <property type="entry name" value="Vaccinia Virus protein VP39"/>
    <property type="match status" value="1"/>
</dbReference>
<dbReference type="PANTHER" id="PTHR13370">
    <property type="entry name" value="RNA METHYLASE-RELATED"/>
    <property type="match status" value="1"/>
</dbReference>
<sequence length="311" mass="36171">MKNLTKAPRNRTIDITTEEKLITQQKLHKLTKNTSVEEITNKTINQDLFEAVNFLPENFVDLLFIDPPYNLTKTFNSTIFKESNDLAYETWLNSWLTKIIKTLKKTASIYVCCDWKSSAPVYNVLKKHFIVRNRITWEREKGRGSKTNWKNCTEDIWFATNSNDYYFNPEAVKLKKKVIAPYKDEVGKPKDWETDSGGKYRLTYPSNIWTDITIPFWSMPENTEHPTQKPEKLIAKIILASSKPGDFVFDPFLGTGTTSVTAKKLGRKYFGIEIDEYYCLLAEKRLGLADKDSKIQGYSDNVFWERNSHNI</sequence>
<dbReference type="EC" id="2.1.1.-" evidence="4"/>
<dbReference type="EMBL" id="MEWA01000009">
    <property type="protein sequence ID" value="OGC70230.1"/>
    <property type="molecule type" value="Genomic_DNA"/>
</dbReference>
<evidence type="ECO:0000259" key="5">
    <source>
        <dbReference type="Pfam" id="PF01555"/>
    </source>
</evidence>
<dbReference type="GO" id="GO:0005737">
    <property type="term" value="C:cytoplasm"/>
    <property type="evidence" value="ECO:0007669"/>
    <property type="project" value="TreeGrafter"/>
</dbReference>
<protein>
    <recommendedName>
        <fullName evidence="4">Methyltransferase</fullName>
        <ecNumber evidence="4">2.1.1.-</ecNumber>
    </recommendedName>
</protein>
<organism evidence="6 7">
    <name type="scientific">candidate division WWE3 bacterium RIFOXYC1_FULL_39_7</name>
    <dbReference type="NCBI Taxonomy" id="1802643"/>
    <lineage>
        <taxon>Bacteria</taxon>
        <taxon>Katanobacteria</taxon>
    </lineage>
</organism>
<dbReference type="AlphaFoldDB" id="A0A1F4WLE7"/>
<evidence type="ECO:0000256" key="2">
    <source>
        <dbReference type="ARBA" id="ARBA00022603"/>
    </source>
</evidence>
<dbReference type="Proteomes" id="UP000179113">
    <property type="component" value="Unassembled WGS sequence"/>
</dbReference>
<dbReference type="InterPro" id="IPR029063">
    <property type="entry name" value="SAM-dependent_MTases_sf"/>
</dbReference>
<keyword evidence="3" id="KW-0808">Transferase</keyword>
<name>A0A1F4WLE7_UNCKA</name>
<evidence type="ECO:0000313" key="7">
    <source>
        <dbReference type="Proteomes" id="UP000179113"/>
    </source>
</evidence>